<dbReference type="Proteomes" id="UP000028545">
    <property type="component" value="Unassembled WGS sequence"/>
</dbReference>
<dbReference type="VEuPathDB" id="FungiDB:SAPIO_CDS2537"/>
<proteinExistence type="predicted"/>
<evidence type="ECO:0000313" key="1">
    <source>
        <dbReference type="EMBL" id="KEZ45105.1"/>
    </source>
</evidence>
<accession>A0A084GCP3</accession>
<name>A0A084GCP3_PSEDA</name>
<dbReference type="EMBL" id="JOWA01000086">
    <property type="protein sequence ID" value="KEZ45105.1"/>
    <property type="molecule type" value="Genomic_DNA"/>
</dbReference>
<dbReference type="RefSeq" id="XP_016644904.1">
    <property type="nucleotide sequence ID" value="XM_016785528.1"/>
</dbReference>
<protein>
    <submittedName>
        <fullName evidence="1">Uncharacterized protein</fullName>
    </submittedName>
</protein>
<dbReference type="GeneID" id="27721609"/>
<gene>
    <name evidence="1" type="ORF">SAPIO_CDS2537</name>
</gene>
<reference evidence="1 2" key="1">
    <citation type="journal article" date="2014" name="Genome Announc.">
        <title>Draft genome sequence of the pathogenic fungus Scedosporium apiospermum.</title>
        <authorList>
            <person name="Vandeputte P."/>
            <person name="Ghamrawi S."/>
            <person name="Rechenmann M."/>
            <person name="Iltis A."/>
            <person name="Giraud S."/>
            <person name="Fleury M."/>
            <person name="Thornton C."/>
            <person name="Delhaes L."/>
            <person name="Meyer W."/>
            <person name="Papon N."/>
            <person name="Bouchara J.P."/>
        </authorList>
    </citation>
    <scope>NUCLEOTIDE SEQUENCE [LARGE SCALE GENOMIC DNA]</scope>
    <source>
        <strain evidence="1 2">IHEM 14462</strain>
    </source>
</reference>
<dbReference type="KEGG" id="sapo:SAPIO_CDS2537"/>
<evidence type="ECO:0000313" key="2">
    <source>
        <dbReference type="Proteomes" id="UP000028545"/>
    </source>
</evidence>
<keyword evidence="2" id="KW-1185">Reference proteome</keyword>
<dbReference type="HOGENOM" id="CLU_2279092_0_0_1"/>
<organism evidence="1 2">
    <name type="scientific">Pseudallescheria apiosperma</name>
    <name type="common">Scedosporium apiospermum</name>
    <dbReference type="NCBI Taxonomy" id="563466"/>
    <lineage>
        <taxon>Eukaryota</taxon>
        <taxon>Fungi</taxon>
        <taxon>Dikarya</taxon>
        <taxon>Ascomycota</taxon>
        <taxon>Pezizomycotina</taxon>
        <taxon>Sordariomycetes</taxon>
        <taxon>Hypocreomycetidae</taxon>
        <taxon>Microascales</taxon>
        <taxon>Microascaceae</taxon>
        <taxon>Scedosporium</taxon>
    </lineage>
</organism>
<dbReference type="AlphaFoldDB" id="A0A084GCP3"/>
<sequence>MSALATSQDTRCTPNISNDAFCMTTAKRHRPSNTIRPRIAWADTTMTTNPLMVIHPPPYLNNSAEICRSSRNDIAGIRPPRRGSMVMALVFTPRDKERRDEK</sequence>
<comment type="caution">
    <text evidence="1">The sequence shown here is derived from an EMBL/GenBank/DDBJ whole genome shotgun (WGS) entry which is preliminary data.</text>
</comment>